<comment type="pathway">
    <text evidence="1">Porphyrin-containing compound metabolism; siroheme biosynthesis; sirohydrochlorin from precorrin-2: step 1/1.</text>
</comment>
<dbReference type="KEGG" id="nth:Nther_1123"/>
<dbReference type="Gene3D" id="3.40.50.720">
    <property type="entry name" value="NAD(P)-binding Rossmann-like Domain"/>
    <property type="match status" value="1"/>
</dbReference>
<dbReference type="Pfam" id="PF13241">
    <property type="entry name" value="NAD_binding_7"/>
    <property type="match status" value="1"/>
</dbReference>
<dbReference type="SUPFAM" id="SSF75615">
    <property type="entry name" value="Siroheme synthase middle domains-like"/>
    <property type="match status" value="1"/>
</dbReference>
<dbReference type="GO" id="GO:0004325">
    <property type="term" value="F:ferrochelatase activity"/>
    <property type="evidence" value="ECO:0007669"/>
    <property type="project" value="InterPro"/>
</dbReference>
<dbReference type="InterPro" id="IPR042518">
    <property type="entry name" value="SirC_C"/>
</dbReference>
<reference evidence="8 9" key="1">
    <citation type="submission" date="2008-04" db="EMBL/GenBank/DDBJ databases">
        <title>Complete sequence of chromosome of Natranaerobius thermophilus JW/NM-WN-LF.</title>
        <authorList>
            <consortium name="US DOE Joint Genome Institute"/>
            <person name="Copeland A."/>
            <person name="Lucas S."/>
            <person name="Lapidus A."/>
            <person name="Glavina del Rio T."/>
            <person name="Dalin E."/>
            <person name="Tice H."/>
            <person name="Bruce D."/>
            <person name="Goodwin L."/>
            <person name="Pitluck S."/>
            <person name="Chertkov O."/>
            <person name="Brettin T."/>
            <person name="Detter J.C."/>
            <person name="Han C."/>
            <person name="Kuske C.R."/>
            <person name="Schmutz J."/>
            <person name="Larimer F."/>
            <person name="Land M."/>
            <person name="Hauser L."/>
            <person name="Kyrpides N."/>
            <person name="Lykidis A."/>
            <person name="Mesbah N.M."/>
            <person name="Wiegel J."/>
        </authorList>
    </citation>
    <scope>NUCLEOTIDE SEQUENCE [LARGE SCALE GENOMIC DNA]</scope>
    <source>
        <strain evidence="9">ATCC BAA-1301 / DSM 18059 / JW/NM-WN-LF</strain>
    </source>
</reference>
<evidence type="ECO:0000256" key="4">
    <source>
        <dbReference type="ARBA" id="ARBA00023027"/>
    </source>
</evidence>
<dbReference type="PANTHER" id="PTHR35330:SF1">
    <property type="entry name" value="SIROHEME BIOSYNTHESIS PROTEIN MET8"/>
    <property type="match status" value="1"/>
</dbReference>
<dbReference type="InterPro" id="IPR028161">
    <property type="entry name" value="Met8-like"/>
</dbReference>
<evidence type="ECO:0000256" key="6">
    <source>
        <dbReference type="ARBA" id="ARBA00047561"/>
    </source>
</evidence>
<accession>B2A1G6</accession>
<evidence type="ECO:0000256" key="1">
    <source>
        <dbReference type="ARBA" id="ARBA00005010"/>
    </source>
</evidence>
<dbReference type="FunCoup" id="B2A1G6">
    <property type="interactions" value="100"/>
</dbReference>
<keyword evidence="4" id="KW-0520">NAD</keyword>
<dbReference type="HOGENOM" id="CLU_011276_8_1_9"/>
<evidence type="ECO:0000256" key="3">
    <source>
        <dbReference type="ARBA" id="ARBA00023002"/>
    </source>
</evidence>
<evidence type="ECO:0000256" key="5">
    <source>
        <dbReference type="ARBA" id="ARBA00023244"/>
    </source>
</evidence>
<organism evidence="8 9">
    <name type="scientific">Natranaerobius thermophilus (strain ATCC BAA-1301 / DSM 18059 / JW/NM-WN-LF)</name>
    <dbReference type="NCBI Taxonomy" id="457570"/>
    <lineage>
        <taxon>Bacteria</taxon>
        <taxon>Bacillati</taxon>
        <taxon>Bacillota</taxon>
        <taxon>Clostridia</taxon>
        <taxon>Natranaerobiales</taxon>
        <taxon>Natranaerobiaceae</taxon>
        <taxon>Natranaerobius</taxon>
    </lineage>
</organism>
<dbReference type="Pfam" id="PF14824">
    <property type="entry name" value="Sirohm_synth_M"/>
    <property type="match status" value="1"/>
</dbReference>
<dbReference type="InterPro" id="IPR028281">
    <property type="entry name" value="Sirohaem_synthase_central"/>
</dbReference>
<dbReference type="NCBIfam" id="TIGR01470">
    <property type="entry name" value="cysG_Nterm"/>
    <property type="match status" value="1"/>
</dbReference>
<gene>
    <name evidence="8" type="ordered locus">Nther_1123</name>
</gene>
<dbReference type="RefSeq" id="WP_012447581.1">
    <property type="nucleotide sequence ID" value="NC_010718.1"/>
</dbReference>
<dbReference type="SUPFAM" id="SSF51735">
    <property type="entry name" value="NAD(P)-binding Rossmann-fold domains"/>
    <property type="match status" value="1"/>
</dbReference>
<name>B2A1G6_NATTJ</name>
<reference evidence="8 9" key="2">
    <citation type="journal article" date="2011" name="J. Bacteriol.">
        <title>Complete genome sequence of the anaerobic, halophilic alkalithermophile Natranaerobius thermophilus JW/NM-WN-LF.</title>
        <authorList>
            <person name="Zhao B."/>
            <person name="Mesbah N.M."/>
            <person name="Dalin E."/>
            <person name="Goodwin L."/>
            <person name="Nolan M."/>
            <person name="Pitluck S."/>
            <person name="Chertkov O."/>
            <person name="Brettin T.S."/>
            <person name="Han J."/>
            <person name="Larimer F.W."/>
            <person name="Land M.L."/>
            <person name="Hauser L."/>
            <person name="Kyrpides N."/>
            <person name="Wiegel J."/>
        </authorList>
    </citation>
    <scope>NUCLEOTIDE SEQUENCE [LARGE SCALE GENOMIC DNA]</scope>
    <source>
        <strain evidence="9">ATCC BAA-1301 / DSM 18059 / JW/NM-WN-LF</strain>
    </source>
</reference>
<dbReference type="InParanoid" id="B2A1G6"/>
<dbReference type="GO" id="GO:0019354">
    <property type="term" value="P:siroheme biosynthetic process"/>
    <property type="evidence" value="ECO:0007669"/>
    <property type="project" value="UniProtKB-UniPathway"/>
</dbReference>
<keyword evidence="9" id="KW-1185">Reference proteome</keyword>
<evidence type="ECO:0000259" key="7">
    <source>
        <dbReference type="Pfam" id="PF14824"/>
    </source>
</evidence>
<comment type="catalytic activity">
    <reaction evidence="6">
        <text>precorrin-2 + NAD(+) = sirohydrochlorin + NADH + 2 H(+)</text>
        <dbReference type="Rhea" id="RHEA:15613"/>
        <dbReference type="ChEBI" id="CHEBI:15378"/>
        <dbReference type="ChEBI" id="CHEBI:57540"/>
        <dbReference type="ChEBI" id="CHEBI:57945"/>
        <dbReference type="ChEBI" id="CHEBI:58351"/>
        <dbReference type="ChEBI" id="CHEBI:58827"/>
        <dbReference type="EC" id="1.3.1.76"/>
    </reaction>
</comment>
<feature type="domain" description="Siroheme synthase central" evidence="7">
    <location>
        <begin position="124"/>
        <end position="150"/>
    </location>
</feature>
<dbReference type="EC" id="1.3.1.76" evidence="2"/>
<keyword evidence="3" id="KW-0560">Oxidoreductase</keyword>
<dbReference type="InterPro" id="IPR036291">
    <property type="entry name" value="NAD(P)-bd_dom_sf"/>
</dbReference>
<proteinExistence type="predicted"/>
<dbReference type="EMBL" id="CP001034">
    <property type="protein sequence ID" value="ACB84706.1"/>
    <property type="molecule type" value="Genomic_DNA"/>
</dbReference>
<evidence type="ECO:0000313" key="9">
    <source>
        <dbReference type="Proteomes" id="UP000001683"/>
    </source>
</evidence>
<dbReference type="OrthoDB" id="9773765at2"/>
<dbReference type="AlphaFoldDB" id="B2A1G6"/>
<dbReference type="STRING" id="457570.Nther_1123"/>
<dbReference type="InterPro" id="IPR006367">
    <property type="entry name" value="Sirohaem_synthase_N"/>
</dbReference>
<dbReference type="Proteomes" id="UP000001683">
    <property type="component" value="Chromosome"/>
</dbReference>
<evidence type="ECO:0000256" key="2">
    <source>
        <dbReference type="ARBA" id="ARBA00012400"/>
    </source>
</evidence>
<sequence>MISYESYPIMLNLSEIEANCVVVGGGKVASRKISSLVKATSQVVIISPEINPKIEKLLESHNLKWIKRPYQYGDLQGAVLAFACTFDPEINSEIAKEGKEKGVPVNVVTSAEESTFYVPATISRGDLNISISTQGASPALAAKLRRNFEQEFGQEWEKYVEFLKIARIKVKNQIPDSDTRSYIFNKLVEDDAIFDQVKDTNRKDLEYFCDKLLKQLIENGRQQDETKNRD</sequence>
<dbReference type="Gene3D" id="1.10.8.610">
    <property type="entry name" value="SirC, precorrin-2 dehydrogenase, C-terminal helical domain-like"/>
    <property type="match status" value="1"/>
</dbReference>
<keyword evidence="5" id="KW-0627">Porphyrin biosynthesis</keyword>
<evidence type="ECO:0000313" key="8">
    <source>
        <dbReference type="EMBL" id="ACB84706.1"/>
    </source>
</evidence>
<dbReference type="UniPathway" id="UPA00262">
    <property type="reaction ID" value="UER00222"/>
</dbReference>
<dbReference type="PANTHER" id="PTHR35330">
    <property type="entry name" value="SIROHEME BIOSYNTHESIS PROTEIN MET8"/>
    <property type="match status" value="1"/>
</dbReference>
<dbReference type="eggNOG" id="COG1648">
    <property type="taxonomic scope" value="Bacteria"/>
</dbReference>
<protein>
    <recommendedName>
        <fullName evidence="2">precorrin-2 dehydrogenase</fullName>
        <ecNumber evidence="2">1.3.1.76</ecNumber>
    </recommendedName>
</protein>
<dbReference type="GO" id="GO:0043115">
    <property type="term" value="F:precorrin-2 dehydrogenase activity"/>
    <property type="evidence" value="ECO:0007669"/>
    <property type="project" value="UniProtKB-EC"/>
</dbReference>